<gene>
    <name evidence="2" type="ORF">PUN28_018597</name>
</gene>
<name>A0AAW2EHC4_9HYME</name>
<protein>
    <recommendedName>
        <fullName evidence="4">Secreted protein</fullName>
    </recommendedName>
</protein>
<feature type="region of interest" description="Disordered" evidence="1">
    <location>
        <begin position="22"/>
        <end position="45"/>
    </location>
</feature>
<accession>A0AAW2EHC4</accession>
<sequence>MKLSSIFSCVFIISSNIFHKKSDREEKSKRKKRKKKKKKKKIGWPTRRATPQIICRVNQASRVAVRRWYTYEISPFDAQLQRRRFFIRSSFTAKDAYHRNLKSTSFGKERERERQVGFYTNAHGRLIKMVVPERRRLSTDL</sequence>
<dbReference type="Proteomes" id="UP001430953">
    <property type="component" value="Unassembled WGS sequence"/>
</dbReference>
<evidence type="ECO:0000313" key="2">
    <source>
        <dbReference type="EMBL" id="KAL0102173.1"/>
    </source>
</evidence>
<evidence type="ECO:0000313" key="3">
    <source>
        <dbReference type="Proteomes" id="UP001430953"/>
    </source>
</evidence>
<reference evidence="2 3" key="1">
    <citation type="submission" date="2023-03" db="EMBL/GenBank/DDBJ databases">
        <title>High recombination rates correlate with genetic variation in Cardiocondyla obscurior ants.</title>
        <authorList>
            <person name="Errbii M."/>
        </authorList>
    </citation>
    <scope>NUCLEOTIDE SEQUENCE [LARGE SCALE GENOMIC DNA]</scope>
    <source>
        <strain evidence="2">Alpha-2009</strain>
        <tissue evidence="2">Whole body</tissue>
    </source>
</reference>
<organism evidence="2 3">
    <name type="scientific">Cardiocondyla obscurior</name>
    <dbReference type="NCBI Taxonomy" id="286306"/>
    <lineage>
        <taxon>Eukaryota</taxon>
        <taxon>Metazoa</taxon>
        <taxon>Ecdysozoa</taxon>
        <taxon>Arthropoda</taxon>
        <taxon>Hexapoda</taxon>
        <taxon>Insecta</taxon>
        <taxon>Pterygota</taxon>
        <taxon>Neoptera</taxon>
        <taxon>Endopterygota</taxon>
        <taxon>Hymenoptera</taxon>
        <taxon>Apocrita</taxon>
        <taxon>Aculeata</taxon>
        <taxon>Formicoidea</taxon>
        <taxon>Formicidae</taxon>
        <taxon>Myrmicinae</taxon>
        <taxon>Cardiocondyla</taxon>
    </lineage>
</organism>
<keyword evidence="3" id="KW-1185">Reference proteome</keyword>
<feature type="compositionally biased region" description="Basic residues" evidence="1">
    <location>
        <begin position="29"/>
        <end position="42"/>
    </location>
</feature>
<evidence type="ECO:0008006" key="4">
    <source>
        <dbReference type="Google" id="ProtNLM"/>
    </source>
</evidence>
<proteinExistence type="predicted"/>
<comment type="caution">
    <text evidence="2">The sequence shown here is derived from an EMBL/GenBank/DDBJ whole genome shotgun (WGS) entry which is preliminary data.</text>
</comment>
<evidence type="ECO:0000256" key="1">
    <source>
        <dbReference type="SAM" id="MobiDB-lite"/>
    </source>
</evidence>
<dbReference type="EMBL" id="JADYXP020000023">
    <property type="protein sequence ID" value="KAL0102173.1"/>
    <property type="molecule type" value="Genomic_DNA"/>
</dbReference>
<dbReference type="AlphaFoldDB" id="A0AAW2EHC4"/>